<dbReference type="PIRSF" id="PIRSF001488">
    <property type="entry name" value="Tdi_protein"/>
    <property type="match status" value="1"/>
</dbReference>
<accession>A0A3P2A713</accession>
<evidence type="ECO:0000313" key="8">
    <source>
        <dbReference type="Proteomes" id="UP000269923"/>
    </source>
</evidence>
<evidence type="ECO:0000256" key="1">
    <source>
        <dbReference type="ARBA" id="ARBA00005791"/>
    </source>
</evidence>
<dbReference type="AlphaFoldDB" id="A0A3P2A713"/>
<keyword evidence="8" id="KW-1185">Reference proteome</keyword>
<dbReference type="PANTHER" id="PTHR35891:SF3">
    <property type="entry name" value="THIOL:DISULFIDE INTERCHANGE PROTEIN DSBL"/>
    <property type="match status" value="1"/>
</dbReference>
<feature type="domain" description="DSBA-like thioredoxin" evidence="6">
    <location>
        <begin position="93"/>
        <end position="202"/>
    </location>
</feature>
<evidence type="ECO:0000259" key="6">
    <source>
        <dbReference type="Pfam" id="PF01323"/>
    </source>
</evidence>
<dbReference type="Proteomes" id="UP000269923">
    <property type="component" value="Unassembled WGS sequence"/>
</dbReference>
<evidence type="ECO:0000256" key="4">
    <source>
        <dbReference type="ARBA" id="ARBA00023157"/>
    </source>
</evidence>
<organism evidence="7 8">
    <name type="scientific">Conchiformibius steedae</name>
    <dbReference type="NCBI Taxonomy" id="153493"/>
    <lineage>
        <taxon>Bacteria</taxon>
        <taxon>Pseudomonadati</taxon>
        <taxon>Pseudomonadota</taxon>
        <taxon>Betaproteobacteria</taxon>
        <taxon>Neisseriales</taxon>
        <taxon>Neisseriaceae</taxon>
        <taxon>Conchiformibius</taxon>
    </lineage>
</organism>
<dbReference type="InterPro" id="IPR036249">
    <property type="entry name" value="Thioredoxin-like_sf"/>
</dbReference>
<dbReference type="Pfam" id="PF01323">
    <property type="entry name" value="DSBA"/>
    <property type="match status" value="1"/>
</dbReference>
<dbReference type="CDD" id="cd03019">
    <property type="entry name" value="DsbA_DsbA"/>
    <property type="match status" value="1"/>
</dbReference>
<dbReference type="OrthoDB" id="9784896at2"/>
<evidence type="ECO:0000256" key="3">
    <source>
        <dbReference type="ARBA" id="ARBA00022729"/>
    </source>
</evidence>
<keyword evidence="5" id="KW-0676">Redox-active center</keyword>
<dbReference type="Gene3D" id="3.40.30.10">
    <property type="entry name" value="Glutaredoxin"/>
    <property type="match status" value="1"/>
</dbReference>
<dbReference type="RefSeq" id="WP_034332985.1">
    <property type="nucleotide sequence ID" value="NZ_CP059563.1"/>
</dbReference>
<name>A0A3P2A713_9NEIS</name>
<dbReference type="InterPro" id="IPR023205">
    <property type="entry name" value="DsbA/DsbL"/>
</dbReference>
<protein>
    <recommendedName>
        <fullName evidence="2">Thiol:disulfide interchange protein DsbA</fullName>
    </recommendedName>
</protein>
<sequence length="235" mass="26118">MTLFKKVLVSAVIGLGLAGNAAALTEGTDYEVLPKAMPQTQKDKIEVLEFFGYFCIHCKNLDPVIRKHVKTFASDTYFQTDHVVWDESGHFGFARLAAAVNQTNLKDKANPEIYKAIFEEKRDFNDPGKTIEWMKSQKAFDGKKLLTAYNSFSNQAQAKQMMVRTAEYGINSTPTVIVGGKYRVLFPKGFVEGMKTVDELVQKVRDERGMKKPAPKPQAAAPKSKGMGIAGSVNR</sequence>
<proteinExistence type="inferred from homology"/>
<evidence type="ECO:0000256" key="2">
    <source>
        <dbReference type="ARBA" id="ARBA00013831"/>
    </source>
</evidence>
<gene>
    <name evidence="7" type="ORF">EII21_01920</name>
</gene>
<comment type="caution">
    <text evidence="7">The sequence shown here is derived from an EMBL/GenBank/DDBJ whole genome shotgun (WGS) entry which is preliminary data.</text>
</comment>
<dbReference type="EMBL" id="RQYC01000002">
    <property type="protein sequence ID" value="RRD91174.1"/>
    <property type="molecule type" value="Genomic_DNA"/>
</dbReference>
<reference evidence="7 8" key="1">
    <citation type="submission" date="2018-11" db="EMBL/GenBank/DDBJ databases">
        <title>Genomes From Bacteria Associated with the Canine Oral Cavity: a Test Case for Automated Genome-Based Taxonomic Assignment.</title>
        <authorList>
            <person name="Coil D.A."/>
            <person name="Jospin G."/>
            <person name="Darling A.E."/>
            <person name="Wallis C."/>
            <person name="Davis I.J."/>
            <person name="Harris S."/>
            <person name="Eisen J.A."/>
            <person name="Holcombe L.J."/>
            <person name="O'Flynn C."/>
        </authorList>
    </citation>
    <scope>NUCLEOTIDE SEQUENCE [LARGE SCALE GENOMIC DNA]</scope>
    <source>
        <strain evidence="7 8">COT-280</strain>
    </source>
</reference>
<dbReference type="InterPro" id="IPR001853">
    <property type="entry name" value="DSBA-like_thioredoxin_dom"/>
</dbReference>
<comment type="similarity">
    <text evidence="1">Belongs to the thioredoxin family. DsbA subfamily.</text>
</comment>
<keyword evidence="3" id="KW-0732">Signal</keyword>
<dbReference type="SUPFAM" id="SSF52833">
    <property type="entry name" value="Thioredoxin-like"/>
    <property type="match status" value="1"/>
</dbReference>
<evidence type="ECO:0000313" key="7">
    <source>
        <dbReference type="EMBL" id="RRD91174.1"/>
    </source>
</evidence>
<dbReference type="InterPro" id="IPR050824">
    <property type="entry name" value="Thiol_disulfide_DsbA"/>
</dbReference>
<dbReference type="PANTHER" id="PTHR35891">
    <property type="entry name" value="THIOL:DISULFIDE INTERCHANGE PROTEIN DSBA"/>
    <property type="match status" value="1"/>
</dbReference>
<dbReference type="STRING" id="1121352.GCA_000620925_00298"/>
<evidence type="ECO:0000256" key="5">
    <source>
        <dbReference type="ARBA" id="ARBA00023284"/>
    </source>
</evidence>
<keyword evidence="4" id="KW-1015">Disulfide bond</keyword>
<dbReference type="GO" id="GO:0016491">
    <property type="term" value="F:oxidoreductase activity"/>
    <property type="evidence" value="ECO:0007669"/>
    <property type="project" value="InterPro"/>
</dbReference>